<keyword evidence="3" id="KW-1185">Reference proteome</keyword>
<name>A0AAJ0CQJ4_9HYPO</name>
<feature type="region of interest" description="Disordered" evidence="1">
    <location>
        <begin position="434"/>
        <end position="472"/>
    </location>
</feature>
<feature type="region of interest" description="Disordered" evidence="1">
    <location>
        <begin position="291"/>
        <end position="313"/>
    </location>
</feature>
<dbReference type="EMBL" id="JASWJB010000075">
    <property type="protein sequence ID" value="KAK2601582.1"/>
    <property type="molecule type" value="Genomic_DNA"/>
</dbReference>
<feature type="region of interest" description="Disordered" evidence="1">
    <location>
        <begin position="779"/>
        <end position="850"/>
    </location>
</feature>
<accession>A0AAJ0CQJ4</accession>
<feature type="compositionally biased region" description="Pro residues" evidence="1">
    <location>
        <begin position="709"/>
        <end position="722"/>
    </location>
</feature>
<feature type="compositionally biased region" description="Basic and acidic residues" evidence="1">
    <location>
        <begin position="890"/>
        <end position="915"/>
    </location>
</feature>
<feature type="region of interest" description="Disordered" evidence="1">
    <location>
        <begin position="881"/>
        <end position="985"/>
    </location>
</feature>
<sequence>MQPAGDPRTTPPQTPDPDNGKSWQGDGGPSVAQGDVNYKDATNHGVQTGNIFGYNLIIGKINVALASANDLTHKIQDFASSVEKVSLRLRSVGEKVGATANVMNTINDLVVKQARRENIGEKEVTKEAKLAEVRNRDWGQGKGKEPESEVLNRRCFKNLMEAIKGANRLFSDIFKKIEDASDTLIRPQVLDRGGPQPGPEITGEQDEKVTLDEADKERILLTERDIGYMETDIESRKTELNMMFFVFEFVVNDGLNEKADERRRIVERNVADCWRLLKELANRLLYGGGGGLQPRPDHVDPAHRPRRPGPLPDIRPLQFPDLSRLTSLYMGWVIRKGPVPDNPAVGLERSQQNSWASAVIIRLALSTEELFLKVLAQITQRARLGRTLQDDCAAILKTTSQKLVVDRLLRDQNQNLQQFHSQLEWTLGGLELQPSHLTTGSRSKSRGRKERGKKKEKKKKKRGAPEDGNREMTSIEIILKSQQRAPWLSSSSLPFPHGPGGIYGPGAINGLAGMNGLGGINVPGGIGHPGGIGGPGGVNGPGGINVPGDINGPGGINGPGPRAKTRNEGTPRQRQNSEQEFARSSPNTSDRSLSRPQLKPRLKQHRSILVTREPQFVFVKEGGKKKGEKADKTKSRKKYREQVYIELRRPGRYRRRSSSPDNVSPDPLASFIPDVLYPPPRHPPPPPPVSQSQPLPQMPPPSASFVPGAPYPPPRPPPPPPAVSQSQPLPQMPPPPGYRPRVHIHVGTLQKERERQREEKQVIEELFDDFEELYGRIGKRKSARLSRMSELNESRSQKPHSRTAAGPSSAAKFSSDSDLYPDTATSRKLMRQVEKTSQIKMSQEQKYMEKTKEDIMMARSASHLRPPSPIPPLWMQTKSRASEPYVTISHPDERYRSTTRHPSEPDRSAIRHTSERYVNMAHPRDLNINITPIPRAREQRFERPSSSYVASRDRRREEAGDYRSRQARVEDLSEYDDDSGGEDWE</sequence>
<reference evidence="2" key="1">
    <citation type="submission" date="2023-06" db="EMBL/GenBank/DDBJ databases">
        <title>Conoideocrella luteorostrata (Hypocreales: Clavicipitaceae), a potential biocontrol fungus for elongate hemlock scale in United States Christmas tree production areas.</title>
        <authorList>
            <person name="Barrett H."/>
            <person name="Lovett B."/>
            <person name="Macias A.M."/>
            <person name="Stajich J.E."/>
            <person name="Kasson M.T."/>
        </authorList>
    </citation>
    <scope>NUCLEOTIDE SEQUENCE</scope>
    <source>
        <strain evidence="2">ARSEF 14590</strain>
    </source>
</reference>
<gene>
    <name evidence="2" type="ORF">QQS21_004900</name>
</gene>
<feature type="compositionally biased region" description="Basic and acidic residues" evidence="1">
    <location>
        <begin position="621"/>
        <end position="633"/>
    </location>
</feature>
<dbReference type="AlphaFoldDB" id="A0AAJ0CQJ4"/>
<feature type="compositionally biased region" description="Basic residues" evidence="1">
    <location>
        <begin position="443"/>
        <end position="462"/>
    </location>
</feature>
<proteinExistence type="predicted"/>
<feature type="compositionally biased region" description="Basic and acidic residues" evidence="1">
    <location>
        <begin position="640"/>
        <end position="649"/>
    </location>
</feature>
<dbReference type="Proteomes" id="UP001251528">
    <property type="component" value="Unassembled WGS sequence"/>
</dbReference>
<feature type="compositionally biased region" description="Polar residues" evidence="1">
    <location>
        <begin position="582"/>
        <end position="595"/>
    </location>
</feature>
<evidence type="ECO:0000313" key="2">
    <source>
        <dbReference type="EMBL" id="KAK2601582.1"/>
    </source>
</evidence>
<feature type="compositionally biased region" description="Basic and acidic residues" evidence="1">
    <location>
        <begin position="951"/>
        <end position="971"/>
    </location>
</feature>
<comment type="caution">
    <text evidence="2">The sequence shown here is derived from an EMBL/GenBank/DDBJ whole genome shotgun (WGS) entry which is preliminary data.</text>
</comment>
<feature type="compositionally biased region" description="Polar residues" evidence="1">
    <location>
        <begin position="835"/>
        <end position="845"/>
    </location>
</feature>
<feature type="region of interest" description="Disordered" evidence="1">
    <location>
        <begin position="533"/>
        <end position="758"/>
    </location>
</feature>
<feature type="region of interest" description="Disordered" evidence="1">
    <location>
        <begin position="1"/>
        <end position="37"/>
    </location>
</feature>
<feature type="compositionally biased region" description="Pro residues" evidence="1">
    <location>
        <begin position="676"/>
        <end position="689"/>
    </location>
</feature>
<evidence type="ECO:0000256" key="1">
    <source>
        <dbReference type="SAM" id="MobiDB-lite"/>
    </source>
</evidence>
<feature type="compositionally biased region" description="Acidic residues" evidence="1">
    <location>
        <begin position="972"/>
        <end position="985"/>
    </location>
</feature>
<organism evidence="2 3">
    <name type="scientific">Conoideocrella luteorostrata</name>
    <dbReference type="NCBI Taxonomy" id="1105319"/>
    <lineage>
        <taxon>Eukaryota</taxon>
        <taxon>Fungi</taxon>
        <taxon>Dikarya</taxon>
        <taxon>Ascomycota</taxon>
        <taxon>Pezizomycotina</taxon>
        <taxon>Sordariomycetes</taxon>
        <taxon>Hypocreomycetidae</taxon>
        <taxon>Hypocreales</taxon>
        <taxon>Clavicipitaceae</taxon>
        <taxon>Conoideocrella</taxon>
    </lineage>
</organism>
<evidence type="ECO:0000313" key="3">
    <source>
        <dbReference type="Proteomes" id="UP001251528"/>
    </source>
</evidence>
<feature type="region of interest" description="Disordered" evidence="1">
    <location>
        <begin position="188"/>
        <end position="207"/>
    </location>
</feature>
<protein>
    <submittedName>
        <fullName evidence="2">Uncharacterized protein</fullName>
    </submittedName>
</protein>
<feature type="compositionally biased region" description="Gly residues" evidence="1">
    <location>
        <begin position="533"/>
        <end position="558"/>
    </location>
</feature>
<feature type="compositionally biased region" description="Basic and acidic residues" evidence="1">
    <location>
        <begin position="565"/>
        <end position="581"/>
    </location>
</feature>